<dbReference type="CDD" id="cd08946">
    <property type="entry name" value="SDR_e"/>
    <property type="match status" value="1"/>
</dbReference>
<evidence type="ECO:0000259" key="1">
    <source>
        <dbReference type="Pfam" id="PF01370"/>
    </source>
</evidence>
<dbReference type="InterPro" id="IPR036291">
    <property type="entry name" value="NAD(P)-bd_dom_sf"/>
</dbReference>
<gene>
    <name evidence="2" type="ORF">MTR64_12280</name>
</gene>
<accession>A0ABT0B2T6</accession>
<evidence type="ECO:0000313" key="2">
    <source>
        <dbReference type="EMBL" id="MCJ2179350.1"/>
    </source>
</evidence>
<dbReference type="EMBL" id="JALHLE010000018">
    <property type="protein sequence ID" value="MCJ2179350.1"/>
    <property type="molecule type" value="Genomic_DNA"/>
</dbReference>
<sequence length="285" mass="31227">MSVVLLTGATGFVGRAIHRYLHRRGHQVRVTVRSGSAERLAAPVSFDAMIETDDIFARDARWWEDACEGVDAVIHAAWYVEHGLYPNAPENADCVRGSFALAQGAVQAGVNHVIGIGTCWEYRLPGEALTVDSPLDPVNFYAACKLSAYHMMREWLALHDTRISWCRLFYLHGEGEHPDRLGAYLHRRLGAGETASLSAGTQLRDFLDVRDAGAMIASVVDSGQCGTINICSGQPVTIRAFAEAIADRYGRRDLLQFGSQPLRPSDPQAVVGVCNLQRAPELLQP</sequence>
<organism evidence="2 3">
    <name type="scientific">Novosphingobium album</name>
    <name type="common">ex Hu et al. 2023</name>
    <dbReference type="NCBI Taxonomy" id="2930093"/>
    <lineage>
        <taxon>Bacteria</taxon>
        <taxon>Pseudomonadati</taxon>
        <taxon>Pseudomonadota</taxon>
        <taxon>Alphaproteobacteria</taxon>
        <taxon>Sphingomonadales</taxon>
        <taxon>Sphingomonadaceae</taxon>
        <taxon>Novosphingobium</taxon>
    </lineage>
</organism>
<evidence type="ECO:0000313" key="3">
    <source>
        <dbReference type="Proteomes" id="UP001162880"/>
    </source>
</evidence>
<name>A0ABT0B2T6_9SPHN</name>
<dbReference type="PANTHER" id="PTHR43245:SF13">
    <property type="entry name" value="UDP-D-APIOSE_UDP-D-XYLOSE SYNTHASE 2"/>
    <property type="match status" value="1"/>
</dbReference>
<dbReference type="PANTHER" id="PTHR43245">
    <property type="entry name" value="BIFUNCTIONAL POLYMYXIN RESISTANCE PROTEIN ARNA"/>
    <property type="match status" value="1"/>
</dbReference>
<feature type="domain" description="NAD-dependent epimerase/dehydratase" evidence="1">
    <location>
        <begin position="4"/>
        <end position="230"/>
    </location>
</feature>
<comment type="caution">
    <text evidence="2">The sequence shown here is derived from an EMBL/GenBank/DDBJ whole genome shotgun (WGS) entry which is preliminary data.</text>
</comment>
<reference evidence="2" key="1">
    <citation type="submission" date="2022-03" db="EMBL/GenBank/DDBJ databases">
        <title>Identification of a novel bacterium isolated from mangrove sediments.</title>
        <authorList>
            <person name="Pan X."/>
        </authorList>
    </citation>
    <scope>NUCLEOTIDE SEQUENCE</scope>
    <source>
        <strain evidence="2">B2580</strain>
    </source>
</reference>
<dbReference type="SUPFAM" id="SSF51735">
    <property type="entry name" value="NAD(P)-binding Rossmann-fold domains"/>
    <property type="match status" value="1"/>
</dbReference>
<protein>
    <submittedName>
        <fullName evidence="2">NAD(P)-dependent oxidoreductase</fullName>
    </submittedName>
</protein>
<keyword evidence="3" id="KW-1185">Reference proteome</keyword>
<dbReference type="InterPro" id="IPR050177">
    <property type="entry name" value="Lipid_A_modif_metabolic_enz"/>
</dbReference>
<dbReference type="InterPro" id="IPR001509">
    <property type="entry name" value="Epimerase_deHydtase"/>
</dbReference>
<proteinExistence type="predicted"/>
<dbReference type="Proteomes" id="UP001162880">
    <property type="component" value="Unassembled WGS sequence"/>
</dbReference>
<dbReference type="RefSeq" id="WP_243994237.1">
    <property type="nucleotide sequence ID" value="NZ_JALHLE010000018.1"/>
</dbReference>
<dbReference type="Pfam" id="PF01370">
    <property type="entry name" value="Epimerase"/>
    <property type="match status" value="1"/>
</dbReference>
<dbReference type="Gene3D" id="3.40.50.720">
    <property type="entry name" value="NAD(P)-binding Rossmann-like Domain"/>
    <property type="match status" value="1"/>
</dbReference>